<feature type="region of interest" description="Disordered" evidence="1">
    <location>
        <begin position="1"/>
        <end position="516"/>
    </location>
</feature>
<feature type="compositionally biased region" description="Gly residues" evidence="1">
    <location>
        <begin position="460"/>
        <end position="474"/>
    </location>
</feature>
<proteinExistence type="predicted"/>
<organism evidence="3 4">
    <name type="scientific">Nocardiopsis sediminis</name>
    <dbReference type="NCBI Taxonomy" id="1778267"/>
    <lineage>
        <taxon>Bacteria</taxon>
        <taxon>Bacillati</taxon>
        <taxon>Actinomycetota</taxon>
        <taxon>Actinomycetes</taxon>
        <taxon>Streptosporangiales</taxon>
        <taxon>Nocardiopsidaceae</taxon>
        <taxon>Nocardiopsis</taxon>
    </lineage>
</organism>
<feature type="compositionally biased region" description="Polar residues" evidence="1">
    <location>
        <begin position="120"/>
        <end position="135"/>
    </location>
</feature>
<feature type="compositionally biased region" description="Basic and acidic residues" evidence="1">
    <location>
        <begin position="157"/>
        <end position="168"/>
    </location>
</feature>
<feature type="transmembrane region" description="Helical" evidence="2">
    <location>
        <begin position="578"/>
        <end position="606"/>
    </location>
</feature>
<feature type="compositionally biased region" description="Gly residues" evidence="1">
    <location>
        <begin position="437"/>
        <end position="450"/>
    </location>
</feature>
<evidence type="ECO:0000256" key="1">
    <source>
        <dbReference type="SAM" id="MobiDB-lite"/>
    </source>
</evidence>
<dbReference type="Proteomes" id="UP001595847">
    <property type="component" value="Unassembled WGS sequence"/>
</dbReference>
<gene>
    <name evidence="3" type="ORF">ACFOVU_01825</name>
</gene>
<reference evidence="4" key="1">
    <citation type="journal article" date="2019" name="Int. J. Syst. Evol. Microbiol.">
        <title>The Global Catalogue of Microorganisms (GCM) 10K type strain sequencing project: providing services to taxonomists for standard genome sequencing and annotation.</title>
        <authorList>
            <consortium name="The Broad Institute Genomics Platform"/>
            <consortium name="The Broad Institute Genome Sequencing Center for Infectious Disease"/>
            <person name="Wu L."/>
            <person name="Ma J."/>
        </authorList>
    </citation>
    <scope>NUCLEOTIDE SEQUENCE [LARGE SCALE GENOMIC DNA]</scope>
    <source>
        <strain evidence="4">TBRC 1826</strain>
    </source>
</reference>
<evidence type="ECO:0008006" key="5">
    <source>
        <dbReference type="Google" id="ProtNLM"/>
    </source>
</evidence>
<evidence type="ECO:0000256" key="2">
    <source>
        <dbReference type="SAM" id="Phobius"/>
    </source>
</evidence>
<evidence type="ECO:0000313" key="4">
    <source>
        <dbReference type="Proteomes" id="UP001595847"/>
    </source>
</evidence>
<keyword evidence="4" id="KW-1185">Reference proteome</keyword>
<keyword evidence="2" id="KW-0472">Membrane</keyword>
<sequence>MPSWGGGPGPASESGERWGAQPRYDGPDRYGDELSAAPRPAPGPLDGPGGDPLADPIGRSYLGAPAEPATPAESRGGPGGHDDVSRAYPGSGWDSAGPDAPLSDEPASSGGPRTPARPASEQTGDLGTGSGNTWAFSRDDPRLPQSVREAAIKAQQKRRDGSPEHTTHDFGGAFDDPRPAGSGIGPGEGGDFADRLGGGTPSWERAADGLGDAPGQADFGRPGWDSTQAIPAVSDELGPDNRAGRDDALYGGYPARAGQEPAPWDARQEPGYPDPGEGTQAMPAIPDELGGGPRHGDAGAYGSGAEPGGYGAGTDFGGPGRPGEYDPSAYGGPLADDGRTGFVDNGYDSGVQPAYTGGPGGGYEPPNGPGAPGYGDPGDRFGQGYAGDGYSAVAGGGPGHGDPRGFDDRGPDQGYGPQGPGQGYGRPEEGYGVPADGYGGPGDGYGGPADGYGAPDQGYGPDGYGRPGEGGEPGYDGPSGPQDAAGQRNRRGRDAVADEFPGFDGPPGGDEGGDYPGYDNVDYWGPENAPGASATLWLGIAGFVPLIGLFTAIAALVVGSGARRAIRRSNGELEGGNLVTIGTVLAWISLGLTVVGAIGGAVSMFLL</sequence>
<keyword evidence="2" id="KW-1133">Transmembrane helix</keyword>
<comment type="caution">
    <text evidence="3">The sequence shown here is derived from an EMBL/GenBank/DDBJ whole genome shotgun (WGS) entry which is preliminary data.</text>
</comment>
<dbReference type="RefSeq" id="WP_378529495.1">
    <property type="nucleotide sequence ID" value="NZ_JBHSBH010000003.1"/>
</dbReference>
<protein>
    <recommendedName>
        <fullName evidence="5">DUF4190 domain-containing protein</fullName>
    </recommendedName>
</protein>
<feature type="compositionally biased region" description="Gly residues" evidence="1">
    <location>
        <begin position="289"/>
        <end position="321"/>
    </location>
</feature>
<name>A0ABV8FH05_9ACTN</name>
<accession>A0ABV8FH05</accession>
<feature type="compositionally biased region" description="Gly residues" evidence="1">
    <location>
        <begin position="182"/>
        <end position="200"/>
    </location>
</feature>
<feature type="compositionally biased region" description="Basic and acidic residues" evidence="1">
    <location>
        <begin position="401"/>
        <end position="411"/>
    </location>
</feature>
<feature type="transmembrane region" description="Helical" evidence="2">
    <location>
        <begin position="536"/>
        <end position="558"/>
    </location>
</feature>
<keyword evidence="2" id="KW-0812">Transmembrane</keyword>
<dbReference type="EMBL" id="JBHSBH010000003">
    <property type="protein sequence ID" value="MFC3994634.1"/>
    <property type="molecule type" value="Genomic_DNA"/>
</dbReference>
<evidence type="ECO:0000313" key="3">
    <source>
        <dbReference type="EMBL" id="MFC3994634.1"/>
    </source>
</evidence>